<dbReference type="PANTHER" id="PTHR12428:SF65">
    <property type="entry name" value="CYTOCHROME C OXIDASE ASSEMBLY PROTEIN COX18, MITOCHONDRIAL"/>
    <property type="match status" value="1"/>
</dbReference>
<keyword evidence="16" id="KW-1185">Reference proteome</keyword>
<comment type="subunit">
    <text evidence="8">Interacts with the Sec translocase complex via SecD. Specifically interacts with transmembrane segments of nascent integral membrane proteins during membrane integration.</text>
</comment>
<organism evidence="15 16">
    <name type="scientific">Nonomuraea mangrovi</name>
    <dbReference type="NCBI Taxonomy" id="2316207"/>
    <lineage>
        <taxon>Bacteria</taxon>
        <taxon>Bacillati</taxon>
        <taxon>Actinomycetota</taxon>
        <taxon>Actinomycetes</taxon>
        <taxon>Streptosporangiales</taxon>
        <taxon>Streptosporangiaceae</taxon>
        <taxon>Nonomuraea</taxon>
    </lineage>
</organism>
<dbReference type="InterPro" id="IPR028055">
    <property type="entry name" value="YidC/Oxa/ALB_C"/>
</dbReference>
<evidence type="ECO:0000256" key="5">
    <source>
        <dbReference type="ARBA" id="ARBA00022989"/>
    </source>
</evidence>
<sequence length="204" mass="22043">MIDSFVMFITGFGGNTALVIVLFTLAVRLLLLPLSMRQAKAAKVRQRLAPQLKKLQERHARNPERLSKEVNALYAKEGTSAFAGIGPALAQTPFLWLMYQVATHPLIGTDVLGQHIAAVIAQYGLISAPALAFVGVIVAIALIAWYTSRRMEAGQFRILKLLPFGTVAAAAFLPLAAGVYLLVSTAWTAVERRLLYPASLNAAT</sequence>
<evidence type="ECO:0000256" key="3">
    <source>
        <dbReference type="ARBA" id="ARBA00015325"/>
    </source>
</evidence>
<keyword evidence="6 13" id="KW-0472">Membrane</keyword>
<evidence type="ECO:0000256" key="11">
    <source>
        <dbReference type="ARBA" id="ARBA00033342"/>
    </source>
</evidence>
<dbReference type="EMBL" id="JBHUFV010000022">
    <property type="protein sequence ID" value="MFD1932661.1"/>
    <property type="molecule type" value="Genomic_DNA"/>
</dbReference>
<evidence type="ECO:0000256" key="8">
    <source>
        <dbReference type="ARBA" id="ARBA00026028"/>
    </source>
</evidence>
<evidence type="ECO:0000256" key="12">
    <source>
        <dbReference type="RuleBase" id="RU003945"/>
    </source>
</evidence>
<dbReference type="RefSeq" id="WP_379572720.1">
    <property type="nucleotide sequence ID" value="NZ_JBHUFV010000022.1"/>
</dbReference>
<evidence type="ECO:0000256" key="13">
    <source>
        <dbReference type="SAM" id="Phobius"/>
    </source>
</evidence>
<evidence type="ECO:0000313" key="15">
    <source>
        <dbReference type="EMBL" id="MFD1932661.1"/>
    </source>
</evidence>
<feature type="transmembrane region" description="Helical" evidence="13">
    <location>
        <begin position="6"/>
        <end position="31"/>
    </location>
</feature>
<keyword evidence="4 12" id="KW-0812">Transmembrane</keyword>
<evidence type="ECO:0000256" key="6">
    <source>
        <dbReference type="ARBA" id="ARBA00023136"/>
    </source>
</evidence>
<protein>
    <recommendedName>
        <fullName evidence="3">Membrane protein insertase YidC</fullName>
    </recommendedName>
    <alternativeName>
        <fullName evidence="11">Foldase YidC</fullName>
    </alternativeName>
    <alternativeName>
        <fullName evidence="10">Membrane integrase YidC</fullName>
    </alternativeName>
    <alternativeName>
        <fullName evidence="9">Membrane protein YidC</fullName>
    </alternativeName>
</protein>
<feature type="domain" description="Membrane insertase YidC/Oxa/ALB C-terminal" evidence="14">
    <location>
        <begin position="18"/>
        <end position="192"/>
    </location>
</feature>
<evidence type="ECO:0000256" key="4">
    <source>
        <dbReference type="ARBA" id="ARBA00022692"/>
    </source>
</evidence>
<comment type="subcellular location">
    <subcellularLocation>
        <location evidence="1 12">Membrane</location>
        <topology evidence="1 12">Multi-pass membrane protein</topology>
    </subcellularLocation>
</comment>
<evidence type="ECO:0000313" key="16">
    <source>
        <dbReference type="Proteomes" id="UP001597368"/>
    </source>
</evidence>
<dbReference type="PANTHER" id="PTHR12428">
    <property type="entry name" value="OXA1"/>
    <property type="match status" value="1"/>
</dbReference>
<comment type="caution">
    <text evidence="15">The sequence shown here is derived from an EMBL/GenBank/DDBJ whole genome shotgun (WGS) entry which is preliminary data.</text>
</comment>
<accession>A0ABW4STY6</accession>
<evidence type="ECO:0000256" key="7">
    <source>
        <dbReference type="ARBA" id="ARBA00025034"/>
    </source>
</evidence>
<reference evidence="16" key="1">
    <citation type="journal article" date="2019" name="Int. J. Syst. Evol. Microbiol.">
        <title>The Global Catalogue of Microorganisms (GCM) 10K type strain sequencing project: providing services to taxonomists for standard genome sequencing and annotation.</title>
        <authorList>
            <consortium name="The Broad Institute Genomics Platform"/>
            <consortium name="The Broad Institute Genome Sequencing Center for Infectious Disease"/>
            <person name="Wu L."/>
            <person name="Ma J."/>
        </authorList>
    </citation>
    <scope>NUCLEOTIDE SEQUENCE [LARGE SCALE GENOMIC DNA]</scope>
    <source>
        <strain evidence="16">ICMP 6774ER</strain>
    </source>
</reference>
<keyword evidence="5 13" id="KW-1133">Transmembrane helix</keyword>
<dbReference type="InterPro" id="IPR001708">
    <property type="entry name" value="YidC/ALB3/OXA1/COX18"/>
</dbReference>
<evidence type="ECO:0000256" key="9">
    <source>
        <dbReference type="ARBA" id="ARBA00031538"/>
    </source>
</evidence>
<dbReference type="NCBIfam" id="TIGR03592">
    <property type="entry name" value="yidC_oxa1_cterm"/>
    <property type="match status" value="1"/>
</dbReference>
<evidence type="ECO:0000256" key="10">
    <source>
        <dbReference type="ARBA" id="ARBA00033245"/>
    </source>
</evidence>
<comment type="function">
    <text evidence="7">Required for the insertion and/or proper folding and/or complex formation of integral membrane proteins into the membrane. Involved in integration of membrane proteins that insert both dependently and independently of the Sec translocase complex, as well as at least some lipoproteins. Aids folding of multispanning membrane proteins.</text>
</comment>
<name>A0ABW4STY6_9ACTN</name>
<dbReference type="Pfam" id="PF02096">
    <property type="entry name" value="60KD_IMP"/>
    <property type="match status" value="1"/>
</dbReference>
<evidence type="ECO:0000259" key="14">
    <source>
        <dbReference type="Pfam" id="PF02096"/>
    </source>
</evidence>
<proteinExistence type="inferred from homology"/>
<feature type="transmembrane region" description="Helical" evidence="13">
    <location>
        <begin position="158"/>
        <end position="183"/>
    </location>
</feature>
<gene>
    <name evidence="15" type="ORF">ACFSKW_14365</name>
</gene>
<evidence type="ECO:0000256" key="1">
    <source>
        <dbReference type="ARBA" id="ARBA00004141"/>
    </source>
</evidence>
<feature type="transmembrane region" description="Helical" evidence="13">
    <location>
        <begin position="119"/>
        <end position="146"/>
    </location>
</feature>
<comment type="similarity">
    <text evidence="2">Belongs to the OXA1/ALB3/YidC family. Type 1 subfamily.</text>
</comment>
<dbReference type="Proteomes" id="UP001597368">
    <property type="component" value="Unassembled WGS sequence"/>
</dbReference>
<evidence type="ECO:0000256" key="2">
    <source>
        <dbReference type="ARBA" id="ARBA00010527"/>
    </source>
</evidence>